<dbReference type="Pfam" id="PF03009">
    <property type="entry name" value="GDPD"/>
    <property type="match status" value="1"/>
</dbReference>
<evidence type="ECO:0000259" key="1">
    <source>
        <dbReference type="PROSITE" id="PS51704"/>
    </source>
</evidence>
<accession>A0A6J4INP8</accession>
<dbReference type="GO" id="GO:0006629">
    <property type="term" value="P:lipid metabolic process"/>
    <property type="evidence" value="ECO:0007669"/>
    <property type="project" value="InterPro"/>
</dbReference>
<dbReference type="InterPro" id="IPR030395">
    <property type="entry name" value="GP_PDE_dom"/>
</dbReference>
<dbReference type="EMBL" id="CADCSZ010000157">
    <property type="protein sequence ID" value="CAA9255796.1"/>
    <property type="molecule type" value="Genomic_DNA"/>
</dbReference>
<dbReference type="PROSITE" id="PS51704">
    <property type="entry name" value="GP_PDE"/>
    <property type="match status" value="1"/>
</dbReference>
<dbReference type="Gene3D" id="3.20.20.190">
    <property type="entry name" value="Phosphatidylinositol (PI) phosphodiesterase"/>
    <property type="match status" value="1"/>
</dbReference>
<dbReference type="InterPro" id="IPR017946">
    <property type="entry name" value="PLC-like_Pdiesterase_TIM-brl"/>
</dbReference>
<feature type="domain" description="GP-PDE" evidence="1">
    <location>
        <begin position="1"/>
        <end position="226"/>
    </location>
</feature>
<sequence length="232" mass="24887">MIAHRTMPRDAPENSLEGVRRAGAAGADYVEVDIRRTRDGVPVLLHDPTLLRTGWRPRRIRSMTLDDVARVRLRGGHGLPTLADAIAQAPVNLGFALDTKDPGAGPATLDAVEQAGVAGRVLLWSQHDEAVRHYVSRAPAGIEVALLRDTKSPAETARYLDEASELGATAVSVHESVLDDALVGTAHDRGLTIHCWFQSLEVQAKKAGLPVDGIVTDWPGDAVSRLAALGRR</sequence>
<dbReference type="SUPFAM" id="SSF51695">
    <property type="entry name" value="PLC-like phosphodiesterases"/>
    <property type="match status" value="1"/>
</dbReference>
<dbReference type="PANTHER" id="PTHR46211">
    <property type="entry name" value="GLYCEROPHOSPHORYL DIESTER PHOSPHODIESTERASE"/>
    <property type="match status" value="1"/>
</dbReference>
<gene>
    <name evidence="2" type="ORF">AVDCRST_MAG76-2564</name>
</gene>
<name>A0A6J4INP8_9ACTN</name>
<dbReference type="PROSITE" id="PS50007">
    <property type="entry name" value="PIPLC_X_DOMAIN"/>
    <property type="match status" value="1"/>
</dbReference>
<proteinExistence type="predicted"/>
<protein>
    <recommendedName>
        <fullName evidence="1">GP-PDE domain-containing protein</fullName>
    </recommendedName>
</protein>
<dbReference type="AlphaFoldDB" id="A0A6J4INP8"/>
<reference evidence="2" key="1">
    <citation type="submission" date="2020-02" db="EMBL/GenBank/DDBJ databases">
        <authorList>
            <person name="Meier V. D."/>
        </authorList>
    </citation>
    <scope>NUCLEOTIDE SEQUENCE</scope>
    <source>
        <strain evidence="2">AVDCRST_MAG76</strain>
    </source>
</reference>
<organism evidence="2">
    <name type="scientific">uncultured Acidimicrobiales bacterium</name>
    <dbReference type="NCBI Taxonomy" id="310071"/>
    <lineage>
        <taxon>Bacteria</taxon>
        <taxon>Bacillati</taxon>
        <taxon>Actinomycetota</taxon>
        <taxon>Acidimicrobiia</taxon>
        <taxon>Acidimicrobiales</taxon>
        <taxon>environmental samples</taxon>
    </lineage>
</organism>
<dbReference type="GO" id="GO:0008081">
    <property type="term" value="F:phosphoric diester hydrolase activity"/>
    <property type="evidence" value="ECO:0007669"/>
    <property type="project" value="InterPro"/>
</dbReference>
<dbReference type="PANTHER" id="PTHR46211:SF14">
    <property type="entry name" value="GLYCEROPHOSPHODIESTER PHOSPHODIESTERASE"/>
    <property type="match status" value="1"/>
</dbReference>
<dbReference type="CDD" id="cd08556">
    <property type="entry name" value="GDPD"/>
    <property type="match status" value="1"/>
</dbReference>
<evidence type="ECO:0000313" key="2">
    <source>
        <dbReference type="EMBL" id="CAA9255796.1"/>
    </source>
</evidence>